<dbReference type="Gene3D" id="6.10.280.50">
    <property type="match status" value="1"/>
</dbReference>
<organism evidence="1 2">
    <name type="scientific">Sphingomonas xinjiangensis</name>
    <dbReference type="NCBI Taxonomy" id="643568"/>
    <lineage>
        <taxon>Bacteria</taxon>
        <taxon>Pseudomonadati</taxon>
        <taxon>Pseudomonadota</taxon>
        <taxon>Alphaproteobacteria</taxon>
        <taxon>Sphingomonadales</taxon>
        <taxon>Sphingomonadaceae</taxon>
        <taxon>Sphingomonas</taxon>
    </lineage>
</organism>
<reference evidence="1 2" key="1">
    <citation type="submission" date="2020-08" db="EMBL/GenBank/DDBJ databases">
        <title>Genomic Encyclopedia of Type Strains, Phase IV (KMG-IV): sequencing the most valuable type-strain genomes for metagenomic binning, comparative biology and taxonomic classification.</title>
        <authorList>
            <person name="Goeker M."/>
        </authorList>
    </citation>
    <scope>NUCLEOTIDE SEQUENCE [LARGE SCALE GENOMIC DNA]</scope>
    <source>
        <strain evidence="1 2">DSM 26736</strain>
    </source>
</reference>
<proteinExistence type="predicted"/>
<dbReference type="RefSeq" id="WP_184083362.1">
    <property type="nucleotide sequence ID" value="NZ_JACIJF010000001.1"/>
</dbReference>
<protein>
    <recommendedName>
        <fullName evidence="3">DUF465 domain-containing protein</fullName>
    </recommendedName>
</protein>
<evidence type="ECO:0008006" key="3">
    <source>
        <dbReference type="Google" id="ProtNLM"/>
    </source>
</evidence>
<dbReference type="Proteomes" id="UP000527143">
    <property type="component" value="Unassembled WGS sequence"/>
</dbReference>
<dbReference type="InterPro" id="IPR007420">
    <property type="entry name" value="DUF465"/>
</dbReference>
<dbReference type="EMBL" id="JACIJF010000001">
    <property type="protein sequence ID" value="MBB5709008.1"/>
    <property type="molecule type" value="Genomic_DNA"/>
</dbReference>
<sequence length="50" mass="5782">MQNAHQSALTAKHMKLDQQISSEAQRPLPDQMLIAQLKKEKLRLKEELGR</sequence>
<dbReference type="AlphaFoldDB" id="A0A840YDZ5"/>
<comment type="caution">
    <text evidence="1">The sequence shown here is derived from an EMBL/GenBank/DDBJ whole genome shotgun (WGS) entry which is preliminary data.</text>
</comment>
<gene>
    <name evidence="1" type="ORF">FHT02_000214</name>
</gene>
<dbReference type="Pfam" id="PF04325">
    <property type="entry name" value="DUF465"/>
    <property type="match status" value="1"/>
</dbReference>
<dbReference type="InterPro" id="IPR038444">
    <property type="entry name" value="DUF465_sf"/>
</dbReference>
<keyword evidence="2" id="KW-1185">Reference proteome</keyword>
<evidence type="ECO:0000313" key="1">
    <source>
        <dbReference type="EMBL" id="MBB5709008.1"/>
    </source>
</evidence>
<name>A0A840YDZ5_9SPHN</name>
<accession>A0A840YDZ5</accession>
<evidence type="ECO:0000313" key="2">
    <source>
        <dbReference type="Proteomes" id="UP000527143"/>
    </source>
</evidence>